<dbReference type="VEuPathDB" id="VectorBase:ASTE002132"/>
<dbReference type="VEuPathDB" id="VectorBase:ASTEI20_034975"/>
<name>A0A182YDM7_ANOST</name>
<dbReference type="Proteomes" id="UP000076408">
    <property type="component" value="Unassembled WGS sequence"/>
</dbReference>
<sequence length="894" mass="92123">MKGLSVKEPALATLPSHSKCKGRFLLATLVAACSCARLDNNYLPPPGAASAGGGPGLTAPSPGGGSRPGGAPGGPGGAGGFGGGPGTAPGGGGGFGGSAPSGAGFGGAGPSAGGFGGQAQRPGGVGGGPAAGRPGTPAPAYGPPSGGFGGGAPSAFGGGAGAPSGGFSSGGSGFGGGSPGAAPAGPSQPPIEIISYENMNNGDGTYKYSYETANGIKVQEQGEIKNKGSENQIPSVTGSYSYTAPDGQVITVTYIADENGFQPQGDHLPTPPPIPEEIQKGLDAIAAAQAAGGGAAGGGPGGPGSAGGYPGAGGKPSGGYPGSLVHQADHLDRVPVQAREAIRVDRPVELLAILPLEIYVCVCVLLLVLGGVECAPQGPVTEPIPIIRQEQEVNPDGSYSWNYETGNGIVAEEQGFLKNAGTEQETQVAQGEYSYTAPDGQLIRVQYIADENGFQPLGDHLPTPPPIPPAIQRALEYLASLPPADDASRRTHATGRWLALPKNRTKTRKLVYVLVLAVIATVTADKDATVLRQDSEVNPDGTYQYAYETSNGIVAEEQGTLKNLGEEQAQVSQGQYSYTDPEGNRISLQYIADENGFQPQGDHLPTPPPIPEAIERALRLLANLSRNKRGSSIFLLAGVLALAAAQNDGKYRPSPSELTTQRPRYRPYTDSRYLQYPYNTYRYVNDRRYYNRNDGRYNPGNDGKYVPRNDGRYVHVDNRYKHIEGPSGSGAGRQGSSGGAGGGTGAAGADAAGANSNPPKPVTTTLSPPSTPPPTPVPTLARIAQVKVAPKPAYAPDGWKIIRLENQVENDGYHYVFETENGILAEEAGRIEDKGTATEGLRSQGFYQYVGDDGVVYRVDYVADGNGFLPQGDHIPKVPPAIEKLLKYLAAQPK</sequence>
<feature type="compositionally biased region" description="Gly residues" evidence="2">
    <location>
        <begin position="144"/>
        <end position="179"/>
    </location>
</feature>
<accession>A0A182YDM7</accession>
<evidence type="ECO:0000313" key="3">
    <source>
        <dbReference type="EnsemblMetazoa" id="ASTEI06563-PA"/>
    </source>
</evidence>
<dbReference type="VEuPathDB" id="VectorBase:ASTEI20_043059"/>
<dbReference type="InterPro" id="IPR000618">
    <property type="entry name" value="Insect_cuticle"/>
</dbReference>
<dbReference type="Pfam" id="PF00379">
    <property type="entry name" value="Chitin_bind_4"/>
    <property type="match status" value="4"/>
</dbReference>
<dbReference type="PRINTS" id="PR00947">
    <property type="entry name" value="CUTICLE"/>
</dbReference>
<dbReference type="AlphaFoldDB" id="A0A182YDM7"/>
<dbReference type="PROSITE" id="PS51257">
    <property type="entry name" value="PROKAR_LIPOPROTEIN"/>
    <property type="match status" value="1"/>
</dbReference>
<dbReference type="PROSITE" id="PS51155">
    <property type="entry name" value="CHIT_BIND_RR_2"/>
    <property type="match status" value="4"/>
</dbReference>
<dbReference type="PROSITE" id="PS00233">
    <property type="entry name" value="CHIT_BIND_RR_1"/>
    <property type="match status" value="4"/>
</dbReference>
<dbReference type="PANTHER" id="PTHR10380:SF241">
    <property type="entry name" value="CUTICULAR PROTEIN 47EG-RELATED"/>
    <property type="match status" value="1"/>
</dbReference>
<dbReference type="VEuPathDB" id="VectorBase:ASTEI20_045120"/>
<feature type="compositionally biased region" description="Gly residues" evidence="2">
    <location>
        <begin position="50"/>
        <end position="130"/>
    </location>
</feature>
<feature type="region of interest" description="Disordered" evidence="2">
    <location>
        <begin position="291"/>
        <end position="325"/>
    </location>
</feature>
<feature type="region of interest" description="Disordered" evidence="2">
    <location>
        <begin position="687"/>
        <end position="778"/>
    </location>
</feature>
<dbReference type="STRING" id="30069.A0A182YDM7"/>
<dbReference type="EnsemblMetazoa" id="ASTEI06563-RA">
    <property type="protein sequence ID" value="ASTEI06563-PA"/>
    <property type="gene ID" value="ASTEI06563"/>
</dbReference>
<dbReference type="GO" id="GO:0008010">
    <property type="term" value="F:structural constituent of chitin-based larval cuticle"/>
    <property type="evidence" value="ECO:0007669"/>
    <property type="project" value="TreeGrafter"/>
</dbReference>
<dbReference type="InterPro" id="IPR050468">
    <property type="entry name" value="Cuticle_Struct_Prot"/>
</dbReference>
<dbReference type="InterPro" id="IPR031311">
    <property type="entry name" value="CHIT_BIND_RR_consensus"/>
</dbReference>
<dbReference type="VEuPathDB" id="VectorBase:ASTEI06563"/>
<keyword evidence="1" id="KW-0193">Cuticle</keyword>
<evidence type="ECO:0000313" key="4">
    <source>
        <dbReference type="Proteomes" id="UP000076408"/>
    </source>
</evidence>
<protein>
    <submittedName>
        <fullName evidence="3">Uncharacterized protein</fullName>
    </submittedName>
</protein>
<feature type="compositionally biased region" description="Basic and acidic residues" evidence="2">
    <location>
        <begin position="705"/>
        <end position="724"/>
    </location>
</feature>
<dbReference type="PANTHER" id="PTHR10380">
    <property type="entry name" value="CUTICLE PROTEIN"/>
    <property type="match status" value="1"/>
</dbReference>
<feature type="compositionally biased region" description="Gly residues" evidence="2">
    <location>
        <begin position="291"/>
        <end position="321"/>
    </location>
</feature>
<dbReference type="GO" id="GO:0062129">
    <property type="term" value="C:chitin-based extracellular matrix"/>
    <property type="evidence" value="ECO:0007669"/>
    <property type="project" value="TreeGrafter"/>
</dbReference>
<dbReference type="VEuPathDB" id="VectorBase:ASTE002131"/>
<feature type="region of interest" description="Disordered" evidence="2">
    <location>
        <begin position="49"/>
        <end position="191"/>
    </location>
</feature>
<reference evidence="4" key="1">
    <citation type="journal article" date="2014" name="Genome Biol.">
        <title>Genome analysis of a major urban malaria vector mosquito, Anopheles stephensi.</title>
        <authorList>
            <person name="Jiang X."/>
            <person name="Peery A."/>
            <person name="Hall A.B."/>
            <person name="Sharma A."/>
            <person name="Chen X.G."/>
            <person name="Waterhouse R.M."/>
            <person name="Komissarov A."/>
            <person name="Riehle M.M."/>
            <person name="Shouche Y."/>
            <person name="Sharakhova M.V."/>
            <person name="Lawson D."/>
            <person name="Pakpour N."/>
            <person name="Arensburger P."/>
            <person name="Davidson V.L."/>
            <person name="Eiglmeier K."/>
            <person name="Emrich S."/>
            <person name="George P."/>
            <person name="Kennedy R.C."/>
            <person name="Mane S.P."/>
            <person name="Maslen G."/>
            <person name="Oringanje C."/>
            <person name="Qi Y."/>
            <person name="Settlage R."/>
            <person name="Tojo M."/>
            <person name="Tubio J.M."/>
            <person name="Unger M.F."/>
            <person name="Wang B."/>
            <person name="Vernick K.D."/>
            <person name="Ribeiro J.M."/>
            <person name="James A.A."/>
            <person name="Michel K."/>
            <person name="Riehle M.A."/>
            <person name="Luckhart S."/>
            <person name="Sharakhov I.V."/>
            <person name="Tu Z."/>
        </authorList>
    </citation>
    <scope>NUCLEOTIDE SEQUENCE [LARGE SCALE GENOMIC DNA]</scope>
    <source>
        <strain evidence="4">Indian</strain>
    </source>
</reference>
<proteinExistence type="predicted"/>
<organism evidence="3 4">
    <name type="scientific">Anopheles stephensi</name>
    <name type="common">Indo-Pakistan malaria mosquito</name>
    <dbReference type="NCBI Taxonomy" id="30069"/>
    <lineage>
        <taxon>Eukaryota</taxon>
        <taxon>Metazoa</taxon>
        <taxon>Ecdysozoa</taxon>
        <taxon>Arthropoda</taxon>
        <taxon>Hexapoda</taxon>
        <taxon>Insecta</taxon>
        <taxon>Pterygota</taxon>
        <taxon>Neoptera</taxon>
        <taxon>Endopterygota</taxon>
        <taxon>Diptera</taxon>
        <taxon>Nematocera</taxon>
        <taxon>Culicoidea</taxon>
        <taxon>Culicidae</taxon>
        <taxon>Anophelinae</taxon>
        <taxon>Anopheles</taxon>
    </lineage>
</organism>
<keyword evidence="4" id="KW-1185">Reference proteome</keyword>
<dbReference type="OMA" id="THATGRW"/>
<evidence type="ECO:0000256" key="1">
    <source>
        <dbReference type="ARBA" id="ARBA00022460"/>
    </source>
</evidence>
<reference evidence="3" key="2">
    <citation type="submission" date="2020-05" db="UniProtKB">
        <authorList>
            <consortium name="EnsemblMetazoa"/>
        </authorList>
    </citation>
    <scope>IDENTIFICATION</scope>
    <source>
        <strain evidence="3">Indian</strain>
    </source>
</reference>
<evidence type="ECO:0000256" key="2">
    <source>
        <dbReference type="SAM" id="MobiDB-lite"/>
    </source>
</evidence>
<feature type="compositionally biased region" description="Gly residues" evidence="2">
    <location>
        <begin position="727"/>
        <end position="746"/>
    </location>
</feature>
<dbReference type="VEuPathDB" id="VectorBase:ASTEI20_038615"/>
<dbReference type="VEuPathDB" id="VectorBase:ASTE002130"/>
<feature type="compositionally biased region" description="Low complexity" evidence="2">
    <location>
        <begin position="747"/>
        <end position="768"/>
    </location>
</feature>